<evidence type="ECO:0000313" key="3">
    <source>
        <dbReference type="Proteomes" id="UP000231896"/>
    </source>
</evidence>
<gene>
    <name evidence="2" type="ORF">EMELA_v1c05010</name>
</gene>
<organism evidence="2 3">
    <name type="scientific">Mesoplasma melaleucae</name>
    <dbReference type="NCBI Taxonomy" id="81459"/>
    <lineage>
        <taxon>Bacteria</taxon>
        <taxon>Bacillati</taxon>
        <taxon>Mycoplasmatota</taxon>
        <taxon>Mollicutes</taxon>
        <taxon>Entomoplasmatales</taxon>
        <taxon>Entomoplasmataceae</taxon>
        <taxon>Mesoplasma</taxon>
    </lineage>
</organism>
<dbReference type="KEGG" id="eml:EMELA_v1c05010"/>
<protein>
    <submittedName>
        <fullName evidence="2">Uncharacterized protein</fullName>
    </submittedName>
</protein>
<reference evidence="2 3" key="1">
    <citation type="submission" date="2017-11" db="EMBL/GenBank/DDBJ databases">
        <title>Genome sequence of Entomoplasma melaleucae M1 (ATCC 49191).</title>
        <authorList>
            <person name="Lo W.-S."/>
            <person name="Gasparich G.E."/>
            <person name="Kuo C.-H."/>
        </authorList>
    </citation>
    <scope>NUCLEOTIDE SEQUENCE [LARGE SCALE GENOMIC DNA]</scope>
    <source>
        <strain evidence="2 3">M1</strain>
    </source>
</reference>
<dbReference type="Proteomes" id="UP000231896">
    <property type="component" value="Chromosome"/>
</dbReference>
<evidence type="ECO:0000313" key="2">
    <source>
        <dbReference type="EMBL" id="ATZ18041.1"/>
    </source>
</evidence>
<dbReference type="STRING" id="1408435.GCA_000685885_00564"/>
<evidence type="ECO:0000256" key="1">
    <source>
        <dbReference type="SAM" id="Phobius"/>
    </source>
</evidence>
<sequence length="178" mass="21170">MKIIIFPLIISIILLAYSIYIFVKDLKSYSQIKKLIKQDSKYFKNKKLFIILIIYLITVLVMSVIYIAITIVYMVIINDALILTQSIISIIYMILLLVWLTLIQKVIKSIFVVVKNNKIVIWDQVISFTDIEVIKNDVNRRRIIFKVKEAESYNFIKILYHWELKDFLNELKLNTEFI</sequence>
<dbReference type="AlphaFoldDB" id="A0A2K8NZ83"/>
<keyword evidence="3" id="KW-1185">Reference proteome</keyword>
<dbReference type="EMBL" id="CP024964">
    <property type="protein sequence ID" value="ATZ18041.1"/>
    <property type="molecule type" value="Genomic_DNA"/>
</dbReference>
<keyword evidence="1" id="KW-0472">Membrane</keyword>
<dbReference type="OrthoDB" id="392106at2"/>
<feature type="transmembrane region" description="Helical" evidence="1">
    <location>
        <begin position="48"/>
        <end position="76"/>
    </location>
</feature>
<name>A0A2K8NZ83_9MOLU</name>
<feature type="transmembrane region" description="Helical" evidence="1">
    <location>
        <begin position="6"/>
        <end position="27"/>
    </location>
</feature>
<keyword evidence="1" id="KW-0812">Transmembrane</keyword>
<keyword evidence="1" id="KW-1133">Transmembrane helix</keyword>
<feature type="transmembrane region" description="Helical" evidence="1">
    <location>
        <begin position="82"/>
        <end position="102"/>
    </location>
</feature>
<accession>A0A2K8NZ83</accession>
<dbReference type="RefSeq" id="WP_028124126.1">
    <property type="nucleotide sequence ID" value="NZ_CP024964.1"/>
</dbReference>
<proteinExistence type="predicted"/>